<proteinExistence type="inferred from homology"/>
<keyword evidence="3 6" id="KW-0694">RNA-binding</keyword>
<evidence type="ECO:0000256" key="1">
    <source>
        <dbReference type="ARBA" id="ARBA00007634"/>
    </source>
</evidence>
<comment type="function">
    <text evidence="6">Binds directly to 16S ribosomal RNA.</text>
</comment>
<dbReference type="GO" id="GO:0015935">
    <property type="term" value="C:small ribosomal subunit"/>
    <property type="evidence" value="ECO:0007669"/>
    <property type="project" value="TreeGrafter"/>
</dbReference>
<dbReference type="SUPFAM" id="SSF46992">
    <property type="entry name" value="Ribosomal protein S20"/>
    <property type="match status" value="1"/>
</dbReference>
<reference evidence="7" key="1">
    <citation type="journal article" date="2016" name="Curr. Genet.">
        <title>Hoarding and horizontal transfer led to an expanded gene and intron repertoire in the plastid genome of the diatom, Toxarium undulatum (Bacillariophyta).</title>
        <authorList>
            <person name="Ruck E.C."/>
            <person name="Linard S.R."/>
            <person name="Nakov T."/>
            <person name="Theriot E.C."/>
            <person name="Alverson A.J."/>
        </authorList>
    </citation>
    <scope>NUCLEOTIDE SEQUENCE</scope>
    <source>
        <strain evidence="7">ECT3802</strain>
    </source>
</reference>
<keyword evidence="7" id="KW-0150">Chloroplast</keyword>
<evidence type="ECO:0000256" key="4">
    <source>
        <dbReference type="ARBA" id="ARBA00022980"/>
    </source>
</evidence>
<evidence type="ECO:0000256" key="3">
    <source>
        <dbReference type="ARBA" id="ARBA00022884"/>
    </source>
</evidence>
<keyword evidence="5 6" id="KW-0687">Ribonucleoprotein</keyword>
<dbReference type="NCBIfam" id="TIGR00029">
    <property type="entry name" value="S20"/>
    <property type="match status" value="1"/>
</dbReference>
<dbReference type="EMBL" id="KX619437">
    <property type="protein sequence ID" value="AOS86601.1"/>
    <property type="molecule type" value="Genomic_DNA"/>
</dbReference>
<dbReference type="GO" id="GO:0003735">
    <property type="term" value="F:structural constituent of ribosome"/>
    <property type="evidence" value="ECO:0007669"/>
    <property type="project" value="InterPro"/>
</dbReference>
<dbReference type="Pfam" id="PF01649">
    <property type="entry name" value="Ribosomal_S20p"/>
    <property type="match status" value="1"/>
</dbReference>
<evidence type="ECO:0000256" key="2">
    <source>
        <dbReference type="ARBA" id="ARBA00022730"/>
    </source>
</evidence>
<gene>
    <name evidence="6 7" type="primary">rps20</name>
</gene>
<dbReference type="Gene3D" id="1.20.58.110">
    <property type="entry name" value="Ribosomal protein S20"/>
    <property type="match status" value="1"/>
</dbReference>
<keyword evidence="4 6" id="KW-0689">Ribosomal protein</keyword>
<geneLocation type="chloroplast" evidence="7"/>
<dbReference type="PANTHER" id="PTHR33398:SF1">
    <property type="entry name" value="SMALL RIBOSOMAL SUBUNIT PROTEIN BS20C"/>
    <property type="match status" value="1"/>
</dbReference>
<evidence type="ECO:0000256" key="5">
    <source>
        <dbReference type="ARBA" id="ARBA00023274"/>
    </source>
</evidence>
<protein>
    <recommendedName>
        <fullName evidence="6">Small ribosomal subunit protein bS20c</fullName>
    </recommendedName>
</protein>
<evidence type="ECO:0000256" key="6">
    <source>
        <dbReference type="HAMAP-Rule" id="MF_00500"/>
    </source>
</evidence>
<comment type="similarity">
    <text evidence="1 6">Belongs to the bacterial ribosomal protein bS20 family.</text>
</comment>
<dbReference type="RefSeq" id="YP_009308858.1">
    <property type="nucleotide sequence ID" value="NC_031425.1"/>
</dbReference>
<keyword evidence="2 6" id="KW-0699">rRNA-binding</keyword>
<comment type="subcellular location">
    <subcellularLocation>
        <location evidence="6">Plastid</location>
        <location evidence="6">Chloroplast</location>
    </subcellularLocation>
</comment>
<dbReference type="GeneID" id="29293124"/>
<dbReference type="InterPro" id="IPR002583">
    <property type="entry name" value="Ribosomal_bS20"/>
</dbReference>
<sequence>MANNKSAKKHIRINKRNRLQNQFYKSSVRTLLKMFAKDITLYQVSQITEHKLKVQNRLNSIYKFLDKGIKKNVFHKNMVARKKSKLAAQFKIL</sequence>
<dbReference type="AlphaFoldDB" id="A0A1D8D9H8"/>
<dbReference type="PANTHER" id="PTHR33398">
    <property type="entry name" value="30S RIBOSOMAL PROTEIN S20"/>
    <property type="match status" value="1"/>
</dbReference>
<dbReference type="HAMAP" id="MF_00500">
    <property type="entry name" value="Ribosomal_bS20"/>
    <property type="match status" value="1"/>
</dbReference>
<evidence type="ECO:0000313" key="7">
    <source>
        <dbReference type="EMBL" id="AOS86601.1"/>
    </source>
</evidence>
<accession>A0A1D8D9H8</accession>
<dbReference type="GO" id="GO:0070181">
    <property type="term" value="F:small ribosomal subunit rRNA binding"/>
    <property type="evidence" value="ECO:0007669"/>
    <property type="project" value="TreeGrafter"/>
</dbReference>
<organism evidence="7">
    <name type="scientific">Toxarium undulatum</name>
    <dbReference type="NCBI Taxonomy" id="210620"/>
    <lineage>
        <taxon>Eukaryota</taxon>
        <taxon>Sar</taxon>
        <taxon>Stramenopiles</taxon>
        <taxon>Ochrophyta</taxon>
        <taxon>Bacillariophyta</taxon>
        <taxon>Mediophyceae</taxon>
        <taxon>Toxariales</taxon>
        <taxon>Toxariaceae</taxon>
        <taxon>Toxarium</taxon>
    </lineage>
</organism>
<name>A0A1D8D9H8_9STRA</name>
<keyword evidence="7" id="KW-0934">Plastid</keyword>
<dbReference type="GO" id="GO:0009507">
    <property type="term" value="C:chloroplast"/>
    <property type="evidence" value="ECO:0007669"/>
    <property type="project" value="UniProtKB-SubCell"/>
</dbReference>
<dbReference type="GO" id="GO:0006412">
    <property type="term" value="P:translation"/>
    <property type="evidence" value="ECO:0007669"/>
    <property type="project" value="UniProtKB-UniRule"/>
</dbReference>
<dbReference type="InterPro" id="IPR036510">
    <property type="entry name" value="Ribosomal_bS20_sf"/>
</dbReference>